<dbReference type="Gene3D" id="3.40.50.300">
    <property type="entry name" value="P-loop containing nucleotide triphosphate hydrolases"/>
    <property type="match status" value="1"/>
</dbReference>
<evidence type="ECO:0000259" key="3">
    <source>
        <dbReference type="SMART" id="SM00490"/>
    </source>
</evidence>
<dbReference type="HOGENOM" id="CLU_287543_0_0_6"/>
<dbReference type="AlphaFoldDB" id="L0E0R4"/>
<dbReference type="PATRIC" id="fig|1255043.3.peg.3201"/>
<name>L0E0R4_THIND</name>
<feature type="domain" description="Helicase ATP-binding" evidence="2">
    <location>
        <begin position="9"/>
        <end position="338"/>
    </location>
</feature>
<dbReference type="GO" id="GO:0016787">
    <property type="term" value="F:hydrolase activity"/>
    <property type="evidence" value="ECO:0007669"/>
    <property type="project" value="UniProtKB-KW"/>
</dbReference>
<organism evidence="4 5">
    <name type="scientific">Thioalkalivibrio nitratireducens (strain DSM 14787 / UNIQEM 213 / ALEN2)</name>
    <dbReference type="NCBI Taxonomy" id="1255043"/>
    <lineage>
        <taxon>Bacteria</taxon>
        <taxon>Pseudomonadati</taxon>
        <taxon>Pseudomonadota</taxon>
        <taxon>Gammaproteobacteria</taxon>
        <taxon>Chromatiales</taxon>
        <taxon>Ectothiorhodospiraceae</taxon>
        <taxon>Thioalkalivibrio</taxon>
    </lineage>
</organism>
<keyword evidence="4" id="KW-0067">ATP-binding</keyword>
<feature type="domain" description="Helicase C-terminal" evidence="3">
    <location>
        <begin position="853"/>
        <end position="933"/>
    </location>
</feature>
<keyword evidence="5" id="KW-1185">Reference proteome</keyword>
<dbReference type="Proteomes" id="UP000010809">
    <property type="component" value="Chromosome"/>
</dbReference>
<evidence type="ECO:0000259" key="2">
    <source>
        <dbReference type="SMART" id="SM00487"/>
    </source>
</evidence>
<sequence>MQRPDVDSALGTLKPFQRRTVAHAFRRLFEAPDSTGRFLVADEVGLGKTLVARGIIAKAIDRLWYAVDHINVVYICSNTSIARANLPKLQIGSVSQNGYAQATRLTMLATELALRDNHTSLRDGKVNFISFTPGTSFEMGHSGGHARERRVLYHLLEPLDLDRTGLMHLLQGAVRRTEIWQYKIRHRPLAIDAGIAERFVSAVNDAPGLREDLRQVIETWFTDHRDAYPRKARQRCNQLLSRLRRLLAEVCVRELEPDLIILDEFQRFKALLETRDLDHDPAAELAQHLFNAPTREGHPVRTLLLSATPYKLYTADAEIQHEDHYADFLATTRFLMAGDESKVQQLQARLSRFGTELKRASLEHTDRMLDAKRDVEDSLCAVMSRTERVAASADRDAMVAEPPARPELTPLDVRHFIATDAVFRAVGDHDPMPFWKSAPYPLHFMHGYRVNERLTDALSLSPDKVSTVLRTHRSAFLAKQAFEDWSEIDPGNAKLRELVSSLLDRGLWKLLWIPPTVPYWDLEGPYADKEGLTKSLLFSAWNVVPDAVSAMLSYEAERRMVGGSMDSYLDPDRQQRGLLRLTQTGEGTRNRHRLLLLLLPCLPLADVAHPLGAPFGEERRAWVRARVETLLAQPDLPDPQEGPVDDRWEWMILRLLDPGMDLFLARWRDANEDDVAKPNPEVMSAYLDDLLQLDAAELGRRPEHLAELVTELALGAPGVLAVRSLAPAGLDDLERRFQSVEIAHAFWKLFNRPAVVRLLQQVSGHDPHHEEADNVYWKQVLRYCVQGNLQAVLDEMWHLRWEQHAWNETASTTDTSRLCVADIAEAVEPRPSRVHAQFYQPNGTDNSVTTDQIRIRTVLCLRFGHIRSEDGAFSQDAVRSSFNSPFRPFVLASTSVGQEGLDFHPWCHHLVHWDLPGNPVDLEQREGRVHRYKGHAVRKNVAEQYANEALRQWQPGDDLWHRIFNLAEQQARSMNESDLVPYWIVSGKHRVQRYVPLLPYSKEVEAFGRLKKQLAAYRVVFGQPRQEELLGLLEQADMDAYALQRWAIDLSPPT</sequence>
<dbReference type="SMART" id="SM00487">
    <property type="entry name" value="DEXDc"/>
    <property type="match status" value="1"/>
</dbReference>
<dbReference type="SMART" id="SM00490">
    <property type="entry name" value="HELICc"/>
    <property type="match status" value="1"/>
</dbReference>
<dbReference type="STRING" id="1255043.TVNIR_3173"/>
<dbReference type="InterPro" id="IPR001650">
    <property type="entry name" value="Helicase_C-like"/>
</dbReference>
<evidence type="ECO:0000313" key="4">
    <source>
        <dbReference type="EMBL" id="AGA34810.1"/>
    </source>
</evidence>
<dbReference type="Pfam" id="PF00271">
    <property type="entry name" value="Helicase_C"/>
    <property type="match status" value="1"/>
</dbReference>
<reference evidence="4" key="1">
    <citation type="submission" date="2015-12" db="EMBL/GenBank/DDBJ databases">
        <authorList>
            <person name="Tikhonova T.V."/>
            <person name="Pavlov A.R."/>
            <person name="Beletsky A.V."/>
            <person name="Mardanov A.V."/>
            <person name="Sorokin D.Y."/>
            <person name="Ravin N.V."/>
            <person name="Popov V.O."/>
        </authorList>
    </citation>
    <scope>NUCLEOTIDE SEQUENCE</scope>
    <source>
        <strain evidence="4">DSM 14787</strain>
    </source>
</reference>
<proteinExistence type="predicted"/>
<dbReference type="InterPro" id="IPR027417">
    <property type="entry name" value="P-loop_NTPase"/>
</dbReference>
<dbReference type="SUPFAM" id="SSF52540">
    <property type="entry name" value="P-loop containing nucleoside triphosphate hydrolases"/>
    <property type="match status" value="2"/>
</dbReference>
<dbReference type="eggNOG" id="COG0553">
    <property type="taxonomic scope" value="Bacteria"/>
</dbReference>
<dbReference type="InterPro" id="IPR014001">
    <property type="entry name" value="Helicase_ATP-bd"/>
</dbReference>
<dbReference type="RefSeq" id="WP_015259917.1">
    <property type="nucleotide sequence ID" value="NC_019902.2"/>
</dbReference>
<keyword evidence="4" id="KW-0347">Helicase</keyword>
<keyword evidence="4" id="KW-0547">Nucleotide-binding</keyword>
<dbReference type="PANTHER" id="PTHR45766:SF6">
    <property type="entry name" value="SWI_SNF-RELATED MATRIX-ASSOCIATED ACTIN-DEPENDENT REGULATOR OF CHROMATIN SUBFAMILY A-LIKE PROTEIN 1"/>
    <property type="match status" value="1"/>
</dbReference>
<keyword evidence="1" id="KW-0378">Hydrolase</keyword>
<dbReference type="EMBL" id="CP003989">
    <property type="protein sequence ID" value="AGA34810.1"/>
    <property type="molecule type" value="Genomic_DNA"/>
</dbReference>
<dbReference type="OrthoDB" id="9814088at2"/>
<protein>
    <submittedName>
        <fullName evidence="4">Helicase Domain-Containing Protein</fullName>
    </submittedName>
</protein>
<evidence type="ECO:0000313" key="5">
    <source>
        <dbReference type="Proteomes" id="UP000010809"/>
    </source>
</evidence>
<dbReference type="KEGG" id="tni:TVNIR_3173"/>
<accession>L0E0R4</accession>
<dbReference type="PANTHER" id="PTHR45766">
    <property type="entry name" value="DNA ANNEALING HELICASE AND ENDONUCLEASE ZRANB3 FAMILY MEMBER"/>
    <property type="match status" value="1"/>
</dbReference>
<dbReference type="GO" id="GO:0004386">
    <property type="term" value="F:helicase activity"/>
    <property type="evidence" value="ECO:0007669"/>
    <property type="project" value="UniProtKB-KW"/>
</dbReference>
<evidence type="ECO:0000256" key="1">
    <source>
        <dbReference type="ARBA" id="ARBA00022801"/>
    </source>
</evidence>
<gene>
    <name evidence="4" type="ordered locus">TVNIR_3173</name>
</gene>